<dbReference type="EMBL" id="CP053084">
    <property type="protein sequence ID" value="QJR28241.1"/>
    <property type="molecule type" value="Genomic_DNA"/>
</dbReference>
<evidence type="ECO:0000313" key="2">
    <source>
        <dbReference type="Proteomes" id="UP000501130"/>
    </source>
</evidence>
<evidence type="ECO:0000313" key="1">
    <source>
        <dbReference type="EMBL" id="QJR28241.1"/>
    </source>
</evidence>
<gene>
    <name evidence="1" type="ORF">HKT17_00230</name>
</gene>
<proteinExistence type="predicted"/>
<keyword evidence="2" id="KW-1185">Reference proteome</keyword>
<dbReference type="RefSeq" id="WP_105027783.1">
    <property type="nucleotide sequence ID" value="NZ_CP053084.1"/>
</dbReference>
<name>A0ABX6N1I3_9BURK</name>
<sequence>MRTRWFQHMLIALAVLATQWAGLAHSIEHRDTLQAESHGHAHSHNSKHAAASDLLHSCLLFDGLATAQAAVSNPPTGCALPLLAQLGIQSSAVAAPRNTLFAQRVRVRDPPSFS</sequence>
<evidence type="ECO:0008006" key="3">
    <source>
        <dbReference type="Google" id="ProtNLM"/>
    </source>
</evidence>
<protein>
    <recommendedName>
        <fullName evidence="3">Cobalt transporter</fullName>
    </recommendedName>
</protein>
<organism evidence="1 2">
    <name type="scientific">Limnobacter profundi</name>
    <dbReference type="NCBI Taxonomy" id="2732163"/>
    <lineage>
        <taxon>Bacteria</taxon>
        <taxon>Pseudomonadati</taxon>
        <taxon>Pseudomonadota</taxon>
        <taxon>Betaproteobacteria</taxon>
        <taxon>Burkholderiales</taxon>
        <taxon>Burkholderiaceae</taxon>
        <taxon>Limnobacter</taxon>
    </lineage>
</organism>
<dbReference type="Proteomes" id="UP000501130">
    <property type="component" value="Chromosome"/>
</dbReference>
<accession>A0ABX6N1I3</accession>
<reference evidence="1 2" key="1">
    <citation type="submission" date="2020-05" db="EMBL/GenBank/DDBJ databases">
        <title>Compete genome of Limnobacter sp. SAORIC-580.</title>
        <authorList>
            <person name="Song J."/>
            <person name="Cho J.-C."/>
        </authorList>
    </citation>
    <scope>NUCLEOTIDE SEQUENCE [LARGE SCALE GENOMIC DNA]</scope>
    <source>
        <strain evidence="1 2">SAORIC-580</strain>
    </source>
</reference>